<sequence>ERIRVCFLAIRAPPRLQLSGSAGRAGTYGGGTAAAWGGLQSRL</sequence>
<accession>A0A6J4N5Y6</accession>
<protein>
    <submittedName>
        <fullName evidence="1">Uncharacterized protein</fullName>
    </submittedName>
</protein>
<gene>
    <name evidence="1" type="ORF">AVDCRST_MAG93-8799</name>
</gene>
<evidence type="ECO:0000313" key="1">
    <source>
        <dbReference type="EMBL" id="CAA9375776.1"/>
    </source>
</evidence>
<proteinExistence type="predicted"/>
<feature type="non-terminal residue" evidence="1">
    <location>
        <position position="43"/>
    </location>
</feature>
<dbReference type="AlphaFoldDB" id="A0A6J4N5Y6"/>
<name>A0A6J4N5Y6_9CHLR</name>
<dbReference type="EMBL" id="CADCTR010002956">
    <property type="protein sequence ID" value="CAA9375776.1"/>
    <property type="molecule type" value="Genomic_DNA"/>
</dbReference>
<feature type="non-terminal residue" evidence="1">
    <location>
        <position position="1"/>
    </location>
</feature>
<reference evidence="1" key="1">
    <citation type="submission" date="2020-02" db="EMBL/GenBank/DDBJ databases">
        <authorList>
            <person name="Meier V. D."/>
        </authorList>
    </citation>
    <scope>NUCLEOTIDE SEQUENCE</scope>
    <source>
        <strain evidence="1">AVDCRST_MAG93</strain>
    </source>
</reference>
<organism evidence="1">
    <name type="scientific">uncultured Chloroflexia bacterium</name>
    <dbReference type="NCBI Taxonomy" id="1672391"/>
    <lineage>
        <taxon>Bacteria</taxon>
        <taxon>Bacillati</taxon>
        <taxon>Chloroflexota</taxon>
        <taxon>Chloroflexia</taxon>
        <taxon>environmental samples</taxon>
    </lineage>
</organism>